<dbReference type="GO" id="GO:0005634">
    <property type="term" value="C:nucleus"/>
    <property type="evidence" value="ECO:0007669"/>
    <property type="project" value="TreeGrafter"/>
</dbReference>
<comment type="similarity">
    <text evidence="5">Belongs to the AAA ATPase family.</text>
</comment>
<feature type="domain" description="AAA+ ATPase" evidence="6">
    <location>
        <begin position="349"/>
        <end position="487"/>
    </location>
</feature>
<dbReference type="InterPro" id="IPR041569">
    <property type="entry name" value="AAA_lid_3"/>
</dbReference>
<dbReference type="InterPro" id="IPR003593">
    <property type="entry name" value="AAA+_ATPase"/>
</dbReference>
<dbReference type="Gene3D" id="1.10.8.60">
    <property type="match status" value="2"/>
</dbReference>
<organism evidence="7">
    <name type="scientific">Trepomonas sp. PC1</name>
    <dbReference type="NCBI Taxonomy" id="1076344"/>
    <lineage>
        <taxon>Eukaryota</taxon>
        <taxon>Metamonada</taxon>
        <taxon>Diplomonadida</taxon>
        <taxon>Hexamitidae</taxon>
        <taxon>Hexamitinae</taxon>
        <taxon>Trepomonas</taxon>
    </lineage>
</organism>
<feature type="non-terminal residue" evidence="7">
    <location>
        <position position="576"/>
    </location>
</feature>
<reference evidence="7" key="1">
    <citation type="submission" date="2015-07" db="EMBL/GenBank/DDBJ databases">
        <title>Adaptation to a free-living lifestyle via gene acquisitions in the diplomonad Trepomonas sp. PC1.</title>
        <authorList>
            <person name="Xu F."/>
            <person name="Jerlstrom-Hultqvist J."/>
            <person name="Kolisko M."/>
            <person name="Simpson A.G.B."/>
            <person name="Roger A.J."/>
            <person name="Svard S.G."/>
            <person name="Andersson J.O."/>
        </authorList>
    </citation>
    <scope>NUCLEOTIDE SEQUENCE</scope>
    <source>
        <strain evidence="7">PC1</strain>
    </source>
</reference>
<evidence type="ECO:0000256" key="2">
    <source>
        <dbReference type="ARBA" id="ARBA00022490"/>
    </source>
</evidence>
<sequence>ERKAGDLSTFKAVKNVSSFRDKQLPNNKEKQQLLDIKQQVQSNDDESSFKKIPQPYQLSDLGGIEYLKQQIDDFVLTPLLQPEIFRKYHTEPLTGVILTGPSGVGKTTLAHSIFNYIKMQIDSLQFLQVNATELISAQTGESEKLISQLFTEAIESQPSFVFIDQLEIIGVKNENATREYEKRVVSSLVNQLDRLKGNRVLVFAATSRIESIDSQLRRSGRFDVEIFMKIPNRLQRTEIFQIYLQDILSKEQIEQLAANTPGYVPADIHQLMRVAALTCYKLREELNLDHFLLAVKQVQPMAKREGFATIPEFNLNQIGGLQEVKKLLQIHILQPIRHPEMYIKLGLSTQTGILLYGAPGNGKSLLGRAIASQAECNFISIKGPELLNQYVGESERAVRTVFERARAAKPVVLFLDECECLCRQRGSGGNSEVTDRVVNQFLTELDGVGSDREGIYIIAATNRIDLIDKAIMRPGRLEKAIYVPLPDLQQRADILEKQTMYISKNINEGYFSKISAQLEGFTGADLQSVVREAGLICVERSGAQLEEDDFELALTKVKRSVSDKDLEYYLKQQQRR</sequence>
<evidence type="ECO:0000256" key="4">
    <source>
        <dbReference type="ARBA" id="ARBA00022840"/>
    </source>
</evidence>
<dbReference type="SUPFAM" id="SSF52540">
    <property type="entry name" value="P-loop containing nucleoside triphosphate hydrolases"/>
    <property type="match status" value="2"/>
</dbReference>
<dbReference type="PROSITE" id="PS00674">
    <property type="entry name" value="AAA"/>
    <property type="match status" value="1"/>
</dbReference>
<evidence type="ECO:0000259" key="6">
    <source>
        <dbReference type="SMART" id="SM00382"/>
    </source>
</evidence>
<feature type="domain" description="AAA+ ATPase" evidence="6">
    <location>
        <begin position="92"/>
        <end position="232"/>
    </location>
</feature>
<feature type="non-terminal residue" evidence="7">
    <location>
        <position position="1"/>
    </location>
</feature>
<dbReference type="PANTHER" id="PTHR23077:SF171">
    <property type="entry name" value="NUCLEAR VALOSIN-CONTAINING PROTEIN-LIKE"/>
    <property type="match status" value="1"/>
</dbReference>
<dbReference type="GO" id="GO:0042254">
    <property type="term" value="P:ribosome biogenesis"/>
    <property type="evidence" value="ECO:0007669"/>
    <property type="project" value="TreeGrafter"/>
</dbReference>
<comment type="subcellular location">
    <subcellularLocation>
        <location evidence="1">Cytoplasm</location>
    </subcellularLocation>
</comment>
<dbReference type="InterPro" id="IPR003960">
    <property type="entry name" value="ATPase_AAA_CS"/>
</dbReference>
<accession>A0A146KHG5</accession>
<name>A0A146KHG5_9EUKA</name>
<evidence type="ECO:0000256" key="5">
    <source>
        <dbReference type="RuleBase" id="RU003651"/>
    </source>
</evidence>
<dbReference type="GO" id="GO:1990275">
    <property type="term" value="F:preribosome binding"/>
    <property type="evidence" value="ECO:0007669"/>
    <property type="project" value="TreeGrafter"/>
</dbReference>
<dbReference type="InterPro" id="IPR050168">
    <property type="entry name" value="AAA_ATPase_domain"/>
</dbReference>
<evidence type="ECO:0000256" key="3">
    <source>
        <dbReference type="ARBA" id="ARBA00022741"/>
    </source>
</evidence>
<dbReference type="FunFam" id="3.40.50.300:FF:000567">
    <property type="entry name" value="ATPase, AAA family protein"/>
    <property type="match status" value="1"/>
</dbReference>
<dbReference type="GO" id="GO:0003723">
    <property type="term" value="F:RNA binding"/>
    <property type="evidence" value="ECO:0007669"/>
    <property type="project" value="TreeGrafter"/>
</dbReference>
<dbReference type="SMART" id="SM00382">
    <property type="entry name" value="AAA"/>
    <property type="match status" value="2"/>
</dbReference>
<keyword evidence="4 5" id="KW-0067">ATP-binding</keyword>
<dbReference type="PANTHER" id="PTHR23077">
    <property type="entry name" value="AAA-FAMILY ATPASE"/>
    <property type="match status" value="1"/>
</dbReference>
<protein>
    <submittedName>
        <fullName evidence="7">AAA family ATPase</fullName>
    </submittedName>
</protein>
<keyword evidence="3 5" id="KW-0547">Nucleotide-binding</keyword>
<dbReference type="GO" id="GO:0005524">
    <property type="term" value="F:ATP binding"/>
    <property type="evidence" value="ECO:0007669"/>
    <property type="project" value="UniProtKB-KW"/>
</dbReference>
<keyword evidence="2" id="KW-0963">Cytoplasm</keyword>
<evidence type="ECO:0000313" key="7">
    <source>
        <dbReference type="EMBL" id="JAP96113.1"/>
    </source>
</evidence>
<dbReference type="InterPro" id="IPR027417">
    <property type="entry name" value="P-loop_NTPase"/>
</dbReference>
<dbReference type="EMBL" id="GDID01000493">
    <property type="protein sequence ID" value="JAP96113.1"/>
    <property type="molecule type" value="Transcribed_RNA"/>
</dbReference>
<dbReference type="Pfam" id="PF00004">
    <property type="entry name" value="AAA"/>
    <property type="match status" value="2"/>
</dbReference>
<proteinExistence type="inferred from homology"/>
<gene>
    <name evidence="7" type="ORF">TPC1_10663</name>
</gene>
<dbReference type="InterPro" id="IPR003959">
    <property type="entry name" value="ATPase_AAA_core"/>
</dbReference>
<dbReference type="AlphaFoldDB" id="A0A146KHG5"/>
<dbReference type="GO" id="GO:0005737">
    <property type="term" value="C:cytoplasm"/>
    <property type="evidence" value="ECO:0007669"/>
    <property type="project" value="UniProtKB-SubCell"/>
</dbReference>
<dbReference type="GO" id="GO:0016887">
    <property type="term" value="F:ATP hydrolysis activity"/>
    <property type="evidence" value="ECO:0007669"/>
    <property type="project" value="InterPro"/>
</dbReference>
<dbReference type="Gene3D" id="3.40.50.300">
    <property type="entry name" value="P-loop containing nucleotide triphosphate hydrolases"/>
    <property type="match status" value="2"/>
</dbReference>
<dbReference type="Pfam" id="PF17862">
    <property type="entry name" value="AAA_lid_3"/>
    <property type="match status" value="1"/>
</dbReference>
<evidence type="ECO:0000256" key="1">
    <source>
        <dbReference type="ARBA" id="ARBA00004496"/>
    </source>
</evidence>